<evidence type="ECO:0000256" key="1">
    <source>
        <dbReference type="SAM" id="MobiDB-lite"/>
    </source>
</evidence>
<proteinExistence type="predicted"/>
<organism evidence="2 3">
    <name type="scientific">Pythium oligandrum</name>
    <name type="common">Mycoparasitic fungus</name>
    <dbReference type="NCBI Taxonomy" id="41045"/>
    <lineage>
        <taxon>Eukaryota</taxon>
        <taxon>Sar</taxon>
        <taxon>Stramenopiles</taxon>
        <taxon>Oomycota</taxon>
        <taxon>Peronosporomycetes</taxon>
        <taxon>Pythiales</taxon>
        <taxon>Pythiaceae</taxon>
        <taxon>Pythium</taxon>
    </lineage>
</organism>
<dbReference type="OrthoDB" id="79115at2759"/>
<evidence type="ECO:0000313" key="3">
    <source>
        <dbReference type="Proteomes" id="UP000794436"/>
    </source>
</evidence>
<gene>
    <name evidence="2" type="ORF">Poli38472_011646</name>
</gene>
<name>A0A8K1CL84_PYTOL</name>
<sequence>MSSTIATAEDPTMRCKYSSKPCREPRALKKTGELHNFCEFHRSMANRNQRRSDQKRRHRRQLQYANMLTEQKNENDAEDAAQHTQSENPSHSGELYSYGSPMGIDEDDAMMDEDDYDYEPFQHPVSLNEEDLECLFMTVVERDVQMIV</sequence>
<dbReference type="AlphaFoldDB" id="A0A8K1CL84"/>
<dbReference type="EMBL" id="SPLM01000039">
    <property type="protein sequence ID" value="TMW64766.1"/>
    <property type="molecule type" value="Genomic_DNA"/>
</dbReference>
<keyword evidence="3" id="KW-1185">Reference proteome</keyword>
<evidence type="ECO:0000313" key="2">
    <source>
        <dbReference type="EMBL" id="TMW64766.1"/>
    </source>
</evidence>
<accession>A0A8K1CL84</accession>
<comment type="caution">
    <text evidence="2">The sequence shown here is derived from an EMBL/GenBank/DDBJ whole genome shotgun (WGS) entry which is preliminary data.</text>
</comment>
<reference evidence="2" key="1">
    <citation type="submission" date="2019-03" db="EMBL/GenBank/DDBJ databases">
        <title>Long read genome sequence of the mycoparasitic Pythium oligandrum ATCC 38472 isolated from sugarbeet rhizosphere.</title>
        <authorList>
            <person name="Gaulin E."/>
        </authorList>
    </citation>
    <scope>NUCLEOTIDE SEQUENCE</scope>
    <source>
        <strain evidence="2">ATCC 38472_TT</strain>
    </source>
</reference>
<protein>
    <submittedName>
        <fullName evidence="2">Uncharacterized protein</fullName>
    </submittedName>
</protein>
<dbReference type="Proteomes" id="UP000794436">
    <property type="component" value="Unassembled WGS sequence"/>
</dbReference>
<feature type="region of interest" description="Disordered" evidence="1">
    <location>
        <begin position="67"/>
        <end position="109"/>
    </location>
</feature>
<feature type="compositionally biased region" description="Polar residues" evidence="1">
    <location>
        <begin position="82"/>
        <end position="91"/>
    </location>
</feature>